<dbReference type="Proteomes" id="UP000002297">
    <property type="component" value="Chromosome"/>
</dbReference>
<dbReference type="Pfam" id="PF25593">
    <property type="entry name" value="GldD_lipo"/>
    <property type="match status" value="1"/>
</dbReference>
<name>A3U5V3_CROAH</name>
<dbReference type="HOGENOM" id="CLU_118000_0_0_10"/>
<evidence type="ECO:0000313" key="1">
    <source>
        <dbReference type="EMBL" id="EAP87620.1"/>
    </source>
</evidence>
<evidence type="ECO:0008006" key="3">
    <source>
        <dbReference type="Google" id="ProtNLM"/>
    </source>
</evidence>
<accession>A3U5V3</accession>
<dbReference type="NCBIfam" id="TIGR03512">
    <property type="entry name" value="GldD_lipo"/>
    <property type="match status" value="1"/>
</dbReference>
<dbReference type="AlphaFoldDB" id="A3U5V3"/>
<sequence length="167" mass="19097">MQPKPKAFLALEYSKAEYKKVDVGCAYTFEINTMAKVKPSRVNNPCWVDIEYPELNGTLFITYQEVNGNLDTLLRDGQKLPLQHTKKADVIEGDQYLNPSHNTYGMFYEVEGNAASQAQFYVTDSINHFLTGAIYFRATPNFDSIYPAAAYLKNDIKQLMETVEWQD</sequence>
<proteinExistence type="predicted"/>
<reference evidence="1 2" key="1">
    <citation type="journal article" date="2010" name="J. Bacteriol.">
        <title>The complete genome sequence of Croceibacter atlanticus HTCC2559T.</title>
        <authorList>
            <person name="Oh H.M."/>
            <person name="Kang I."/>
            <person name="Ferriera S."/>
            <person name="Giovannoni S.J."/>
            <person name="Cho J.C."/>
        </authorList>
    </citation>
    <scope>NUCLEOTIDE SEQUENCE [LARGE SCALE GENOMIC DNA]</scope>
    <source>
        <strain evidence="2">ATCC BAA-628 / HTCC2559 / KCTC 12090</strain>
    </source>
</reference>
<dbReference type="EMBL" id="CP002046">
    <property type="protein sequence ID" value="EAP87620.1"/>
    <property type="molecule type" value="Genomic_DNA"/>
</dbReference>
<evidence type="ECO:0000313" key="2">
    <source>
        <dbReference type="Proteomes" id="UP000002297"/>
    </source>
</evidence>
<dbReference type="InterPro" id="IPR019850">
    <property type="entry name" value="GldD-like"/>
</dbReference>
<dbReference type="STRING" id="216432.CA2559_02655"/>
<organism evidence="1 2">
    <name type="scientific">Croceibacter atlanticus (strain ATCC BAA-628 / JCM 21780 / CIP 108009 / IAM 15332 / KCTC 12090 / HTCC2559)</name>
    <dbReference type="NCBI Taxonomy" id="216432"/>
    <lineage>
        <taxon>Bacteria</taxon>
        <taxon>Pseudomonadati</taxon>
        <taxon>Bacteroidota</taxon>
        <taxon>Flavobacteriia</taxon>
        <taxon>Flavobacteriales</taxon>
        <taxon>Flavobacteriaceae</taxon>
        <taxon>Croceibacter</taxon>
    </lineage>
</organism>
<dbReference type="KEGG" id="cat:CA2559_02655"/>
<protein>
    <recommendedName>
        <fullName evidence="3">Gliding motility-related protein</fullName>
    </recommendedName>
</protein>
<dbReference type="eggNOG" id="ENOG502ZRB2">
    <property type="taxonomic scope" value="Bacteria"/>
</dbReference>
<keyword evidence="2" id="KW-1185">Reference proteome</keyword>
<gene>
    <name evidence="1" type="ordered locus">CA2559_02655</name>
</gene>